<feature type="transmembrane region" description="Helical" evidence="12">
    <location>
        <begin position="28"/>
        <end position="46"/>
    </location>
</feature>
<evidence type="ECO:0000256" key="9">
    <source>
        <dbReference type="ARBA" id="ARBA00023065"/>
    </source>
</evidence>
<evidence type="ECO:0000256" key="10">
    <source>
        <dbReference type="ARBA" id="ARBA00023136"/>
    </source>
</evidence>
<comment type="caution">
    <text evidence="14">The sequence shown here is derived from an EMBL/GenBank/DDBJ whole genome shotgun (WGS) entry which is preliminary data.</text>
</comment>
<dbReference type="AlphaFoldDB" id="A0A6I3LH30"/>
<name>A0A6I3LH30_9FLAO</name>
<dbReference type="PANTHER" id="PTHR11537">
    <property type="entry name" value="VOLTAGE-GATED POTASSIUM CHANNEL"/>
    <property type="match status" value="1"/>
</dbReference>
<keyword evidence="10 12" id="KW-0472">Membrane</keyword>
<keyword evidence="6" id="KW-0851">Voltage-gated channel</keyword>
<feature type="transmembrane region" description="Helical" evidence="12">
    <location>
        <begin position="98"/>
        <end position="116"/>
    </location>
</feature>
<dbReference type="GO" id="GO:0008076">
    <property type="term" value="C:voltage-gated potassium channel complex"/>
    <property type="evidence" value="ECO:0007669"/>
    <property type="project" value="InterPro"/>
</dbReference>
<dbReference type="InterPro" id="IPR027359">
    <property type="entry name" value="Volt_channel_dom_sf"/>
</dbReference>
<accession>A0A6I3LH30</accession>
<feature type="transmembrane region" description="Helical" evidence="12">
    <location>
        <begin position="161"/>
        <end position="182"/>
    </location>
</feature>
<dbReference type="PRINTS" id="PR00169">
    <property type="entry name" value="KCHANNEL"/>
</dbReference>
<comment type="subcellular location">
    <subcellularLocation>
        <location evidence="1">Membrane</location>
        <topology evidence="1">Multi-pass membrane protein</topology>
    </subcellularLocation>
</comment>
<dbReference type="InterPro" id="IPR028325">
    <property type="entry name" value="VG_K_chnl"/>
</dbReference>
<feature type="transmembrane region" description="Helical" evidence="12">
    <location>
        <begin position="136"/>
        <end position="154"/>
    </location>
</feature>
<evidence type="ECO:0000313" key="15">
    <source>
        <dbReference type="Proteomes" id="UP000438760"/>
    </source>
</evidence>
<dbReference type="EMBL" id="WMJX01000007">
    <property type="protein sequence ID" value="MTG97533.1"/>
    <property type="molecule type" value="Genomic_DNA"/>
</dbReference>
<dbReference type="Gene3D" id="1.20.120.350">
    <property type="entry name" value="Voltage-gated potassium channels. Chain C"/>
    <property type="match status" value="1"/>
</dbReference>
<dbReference type="Gene3D" id="1.10.287.70">
    <property type="match status" value="1"/>
</dbReference>
<keyword evidence="4 12" id="KW-0812">Transmembrane</keyword>
<evidence type="ECO:0000313" key="14">
    <source>
        <dbReference type="EMBL" id="MTG97533.1"/>
    </source>
</evidence>
<keyword evidence="7" id="KW-0630">Potassium</keyword>
<evidence type="ECO:0000256" key="12">
    <source>
        <dbReference type="SAM" id="Phobius"/>
    </source>
</evidence>
<feature type="transmembrane region" description="Helical" evidence="12">
    <location>
        <begin position="58"/>
        <end position="77"/>
    </location>
</feature>
<protein>
    <submittedName>
        <fullName evidence="14">Ion transporter</fullName>
    </submittedName>
</protein>
<sequence length="283" mass="32143">MKATKYMAFKYKVYDVLNNDSTTIGSKVVQGAIIILILINALSLIFESIPEVKEDYASFFYYFNLFSVIFFSVEYFLRMWSITCDPRFNKPLLGRVKYAFTSMQLIDLLAILPFYLSFVHFDLRVIRLMRVFRLLRVFKITKYVSALSIVVNVFKRKASELAIAAFMLVFLLLIASTAIYYAENPFQPNAFSSIPDSMWWSVITICTVGYGDIYPITIFGKLIGGVLAVIGIGFFALPTGIISSGFAEELAERKEKKRKDEFNTHGCDPEVTCPCCGNSMKAK</sequence>
<dbReference type="SUPFAM" id="SSF81324">
    <property type="entry name" value="Voltage-gated potassium channels"/>
    <property type="match status" value="1"/>
</dbReference>
<feature type="domain" description="Ion transport" evidence="13">
    <location>
        <begin position="28"/>
        <end position="250"/>
    </location>
</feature>
<dbReference type="PANTHER" id="PTHR11537:SF254">
    <property type="entry name" value="POTASSIUM VOLTAGE-GATED CHANNEL PROTEIN SHAB"/>
    <property type="match status" value="1"/>
</dbReference>
<evidence type="ECO:0000256" key="6">
    <source>
        <dbReference type="ARBA" id="ARBA00022882"/>
    </source>
</evidence>
<keyword evidence="15" id="KW-1185">Reference proteome</keyword>
<keyword evidence="11" id="KW-0407">Ion channel</keyword>
<dbReference type="InterPro" id="IPR005821">
    <property type="entry name" value="Ion_trans_dom"/>
</dbReference>
<dbReference type="Pfam" id="PF00520">
    <property type="entry name" value="Ion_trans"/>
    <property type="match status" value="1"/>
</dbReference>
<keyword evidence="2" id="KW-0813">Transport</keyword>
<keyword evidence="9" id="KW-0406">Ion transport</keyword>
<reference evidence="14 15" key="1">
    <citation type="submission" date="2019-11" db="EMBL/GenBank/DDBJ databases">
        <title>Genome of Strain BIT-d1.</title>
        <authorList>
            <person name="Yang Y."/>
        </authorList>
    </citation>
    <scope>NUCLEOTIDE SEQUENCE [LARGE SCALE GENOMIC DNA]</scope>
    <source>
        <strain evidence="14 15">BIT-d1</strain>
    </source>
</reference>
<dbReference type="Proteomes" id="UP000438760">
    <property type="component" value="Unassembled WGS sequence"/>
</dbReference>
<evidence type="ECO:0000256" key="4">
    <source>
        <dbReference type="ARBA" id="ARBA00022692"/>
    </source>
</evidence>
<evidence type="ECO:0000256" key="5">
    <source>
        <dbReference type="ARBA" id="ARBA00022826"/>
    </source>
</evidence>
<dbReference type="RefSeq" id="WP_155091576.1">
    <property type="nucleotide sequence ID" value="NZ_CP102754.1"/>
</dbReference>
<keyword evidence="5" id="KW-0631">Potassium channel</keyword>
<evidence type="ECO:0000259" key="13">
    <source>
        <dbReference type="Pfam" id="PF00520"/>
    </source>
</evidence>
<evidence type="ECO:0000256" key="1">
    <source>
        <dbReference type="ARBA" id="ARBA00004141"/>
    </source>
</evidence>
<gene>
    <name evidence="14" type="ORF">GJV76_05190</name>
</gene>
<dbReference type="OrthoDB" id="9799090at2"/>
<dbReference type="FunFam" id="1.10.287.70:FF:000028">
    <property type="entry name" value="potassium voltage-gated channel subfamily D member 3"/>
    <property type="match status" value="1"/>
</dbReference>
<feature type="transmembrane region" description="Helical" evidence="12">
    <location>
        <begin position="222"/>
        <end position="247"/>
    </location>
</feature>
<evidence type="ECO:0000256" key="11">
    <source>
        <dbReference type="ARBA" id="ARBA00023303"/>
    </source>
</evidence>
<proteinExistence type="predicted"/>
<dbReference type="GO" id="GO:0001508">
    <property type="term" value="P:action potential"/>
    <property type="evidence" value="ECO:0007669"/>
    <property type="project" value="TreeGrafter"/>
</dbReference>
<evidence type="ECO:0000256" key="7">
    <source>
        <dbReference type="ARBA" id="ARBA00022958"/>
    </source>
</evidence>
<keyword evidence="8 12" id="KW-1133">Transmembrane helix</keyword>
<organism evidence="14 15">
    <name type="scientific">Myroides albus</name>
    <dbReference type="NCBI Taxonomy" id="2562892"/>
    <lineage>
        <taxon>Bacteria</taxon>
        <taxon>Pseudomonadati</taxon>
        <taxon>Bacteroidota</taxon>
        <taxon>Flavobacteriia</taxon>
        <taxon>Flavobacteriales</taxon>
        <taxon>Flavobacteriaceae</taxon>
        <taxon>Myroides</taxon>
    </lineage>
</organism>
<evidence type="ECO:0000256" key="3">
    <source>
        <dbReference type="ARBA" id="ARBA00022538"/>
    </source>
</evidence>
<dbReference type="GO" id="GO:0005249">
    <property type="term" value="F:voltage-gated potassium channel activity"/>
    <property type="evidence" value="ECO:0007669"/>
    <property type="project" value="InterPro"/>
</dbReference>
<evidence type="ECO:0000256" key="2">
    <source>
        <dbReference type="ARBA" id="ARBA00022448"/>
    </source>
</evidence>
<evidence type="ECO:0000256" key="8">
    <source>
        <dbReference type="ARBA" id="ARBA00022989"/>
    </source>
</evidence>
<keyword evidence="3" id="KW-0633">Potassium transport</keyword>